<evidence type="ECO:0000313" key="9">
    <source>
        <dbReference type="Proteomes" id="UP000235392"/>
    </source>
</evidence>
<dbReference type="PANTHER" id="PTHR42919:SF8">
    <property type="entry name" value="N-ALPHA-ACETYLTRANSFERASE 50"/>
    <property type="match status" value="1"/>
</dbReference>
<dbReference type="Gene3D" id="3.40.630.30">
    <property type="match status" value="1"/>
</dbReference>
<feature type="domain" description="N-acetyltransferase" evidence="4">
    <location>
        <begin position="21"/>
        <end position="285"/>
    </location>
</feature>
<dbReference type="SUPFAM" id="SSF55729">
    <property type="entry name" value="Acyl-CoA N-acyltransferases (Nat)"/>
    <property type="match status" value="1"/>
</dbReference>
<dbReference type="InterPro" id="IPR051556">
    <property type="entry name" value="N-term/lysine_N-AcTrnsfr"/>
</dbReference>
<dbReference type="GO" id="GO:0031415">
    <property type="term" value="C:NatA complex"/>
    <property type="evidence" value="ECO:0007669"/>
    <property type="project" value="TreeGrafter"/>
</dbReference>
<keyword evidence="2" id="KW-0012">Acyltransferase</keyword>
<dbReference type="AlphaFoldDB" id="A0A2N5TSI7"/>
<dbReference type="STRING" id="200324.A0A2N5TSI7"/>
<organism evidence="6 8">
    <name type="scientific">Puccinia coronata f. sp. avenae</name>
    <dbReference type="NCBI Taxonomy" id="200324"/>
    <lineage>
        <taxon>Eukaryota</taxon>
        <taxon>Fungi</taxon>
        <taxon>Dikarya</taxon>
        <taxon>Basidiomycota</taxon>
        <taxon>Pucciniomycotina</taxon>
        <taxon>Pucciniomycetes</taxon>
        <taxon>Pucciniales</taxon>
        <taxon>Pucciniaceae</taxon>
        <taxon>Puccinia</taxon>
    </lineage>
</organism>
<keyword evidence="1" id="KW-0808">Transferase</keyword>
<dbReference type="GO" id="GO:0007064">
    <property type="term" value="P:mitotic sister chromatid cohesion"/>
    <property type="evidence" value="ECO:0007669"/>
    <property type="project" value="TreeGrafter"/>
</dbReference>
<dbReference type="EMBL" id="PGCJ01000443">
    <property type="protein sequence ID" value="PLW28473.1"/>
    <property type="molecule type" value="Genomic_DNA"/>
</dbReference>
<dbReference type="Pfam" id="PF00583">
    <property type="entry name" value="Acetyltransf_1"/>
    <property type="match status" value="1"/>
</dbReference>
<feature type="compositionally biased region" description="Basic residues" evidence="3">
    <location>
        <begin position="187"/>
        <end position="196"/>
    </location>
</feature>
<evidence type="ECO:0000256" key="1">
    <source>
        <dbReference type="ARBA" id="ARBA00022679"/>
    </source>
</evidence>
<dbReference type="OrthoDB" id="47374at2759"/>
<name>A0A2N5TSI7_9BASI</name>
<evidence type="ECO:0000313" key="7">
    <source>
        <dbReference type="EMBL" id="PLW32501.1"/>
    </source>
</evidence>
<evidence type="ECO:0000313" key="8">
    <source>
        <dbReference type="Proteomes" id="UP000235388"/>
    </source>
</evidence>
<reference evidence="8 9" key="1">
    <citation type="submission" date="2017-11" db="EMBL/GenBank/DDBJ databases">
        <title>De novo assembly and phasing of dikaryotic genomes from two isolates of Puccinia coronata f. sp. avenae, the causal agent of oat crown rust.</title>
        <authorList>
            <person name="Miller M.E."/>
            <person name="Zhang Y."/>
            <person name="Omidvar V."/>
            <person name="Sperschneider J."/>
            <person name="Schwessinger B."/>
            <person name="Raley C."/>
            <person name="Palmer J.M."/>
            <person name="Garnica D."/>
            <person name="Upadhyaya N."/>
            <person name="Rathjen J."/>
            <person name="Taylor J.M."/>
            <person name="Park R.F."/>
            <person name="Dodds P.N."/>
            <person name="Hirsch C.D."/>
            <person name="Kianian S.F."/>
            <person name="Figueroa M."/>
        </authorList>
    </citation>
    <scope>NUCLEOTIDE SEQUENCE [LARGE SCALE GENOMIC DNA]</scope>
    <source>
        <strain evidence="6">12NC29</strain>
        <strain evidence="5">12SD80</strain>
    </source>
</reference>
<feature type="compositionally biased region" description="Low complexity" evidence="3">
    <location>
        <begin position="159"/>
        <end position="186"/>
    </location>
</feature>
<keyword evidence="8" id="KW-1185">Reference proteome</keyword>
<dbReference type="CDD" id="cd04301">
    <property type="entry name" value="NAT_SF"/>
    <property type="match status" value="1"/>
</dbReference>
<sequence>MSETTTTTTRKSRTVAPSPRIAIVDLTPNNVGTLRKLNSVLFPVSYSDKFYHQVLDEYLSDYCKLIYYNDLPVGAVCCRIEPDPREHHAAATGKANGAAPNQTNGASNATKLYIMTLGVLAPYRQQGLATKLLNQVISAAQKTHQSVASTSQTNGEGITKSTSTTTTTTTLTTSSSAAIESSSSKKSAQKGKKSTVKKTAETGEVGANLVVGTTTTTTRAQGENEEEPSSVRVPLISSAYVHVQFGNEEAKQFYRNRGFSLDGEVSEYYRKIEPRGAWILVKQVAA</sequence>
<evidence type="ECO:0000313" key="5">
    <source>
        <dbReference type="EMBL" id="PLW18039.1"/>
    </source>
</evidence>
<evidence type="ECO:0000313" key="6">
    <source>
        <dbReference type="EMBL" id="PLW28473.1"/>
    </source>
</evidence>
<accession>A0A2N5TSI7</accession>
<dbReference type="EMBL" id="PGCI01000241">
    <property type="protein sequence ID" value="PLW32501.1"/>
    <property type="molecule type" value="Genomic_DNA"/>
</dbReference>
<protein>
    <recommendedName>
        <fullName evidence="4">N-acetyltransferase domain-containing protein</fullName>
    </recommendedName>
</protein>
<dbReference type="InterPro" id="IPR000182">
    <property type="entry name" value="GNAT_dom"/>
</dbReference>
<evidence type="ECO:0000256" key="3">
    <source>
        <dbReference type="SAM" id="MobiDB-lite"/>
    </source>
</evidence>
<dbReference type="Proteomes" id="UP000235388">
    <property type="component" value="Unassembled WGS sequence"/>
</dbReference>
<dbReference type="Proteomes" id="UP000235392">
    <property type="component" value="Unassembled WGS sequence"/>
</dbReference>
<dbReference type="PANTHER" id="PTHR42919">
    <property type="entry name" value="N-ALPHA-ACETYLTRANSFERASE"/>
    <property type="match status" value="1"/>
</dbReference>
<evidence type="ECO:0000259" key="4">
    <source>
        <dbReference type="PROSITE" id="PS51186"/>
    </source>
</evidence>
<comment type="caution">
    <text evidence="6">The sequence shown here is derived from an EMBL/GenBank/DDBJ whole genome shotgun (WGS) entry which is preliminary data.</text>
</comment>
<dbReference type="GO" id="GO:0016747">
    <property type="term" value="F:acyltransferase activity, transferring groups other than amino-acyl groups"/>
    <property type="evidence" value="ECO:0007669"/>
    <property type="project" value="InterPro"/>
</dbReference>
<dbReference type="EMBL" id="PGCI01000740">
    <property type="protein sequence ID" value="PLW18039.1"/>
    <property type="molecule type" value="Genomic_DNA"/>
</dbReference>
<evidence type="ECO:0000256" key="2">
    <source>
        <dbReference type="ARBA" id="ARBA00023315"/>
    </source>
</evidence>
<gene>
    <name evidence="6" type="ORF">PCANC_23112</name>
    <name evidence="7" type="ORF">PCASD_14643</name>
    <name evidence="5" type="ORF">PCASD_19804</name>
</gene>
<feature type="region of interest" description="Disordered" evidence="3">
    <location>
        <begin position="146"/>
        <end position="229"/>
    </location>
</feature>
<dbReference type="PROSITE" id="PS51186">
    <property type="entry name" value="GNAT"/>
    <property type="match status" value="1"/>
</dbReference>
<dbReference type="InterPro" id="IPR016181">
    <property type="entry name" value="Acyl_CoA_acyltransferase"/>
</dbReference>
<proteinExistence type="predicted"/>
<feature type="compositionally biased region" description="Polar residues" evidence="3">
    <location>
        <begin position="146"/>
        <end position="156"/>
    </location>
</feature>